<dbReference type="GO" id="GO:0005634">
    <property type="term" value="C:nucleus"/>
    <property type="evidence" value="ECO:0007669"/>
    <property type="project" value="TreeGrafter"/>
</dbReference>
<protein>
    <recommendedName>
        <fullName evidence="3">Cyclin N-terminal domain-containing protein</fullName>
    </recommendedName>
</protein>
<evidence type="ECO:0008006" key="3">
    <source>
        <dbReference type="Google" id="ProtNLM"/>
    </source>
</evidence>
<keyword evidence="2" id="KW-1185">Reference proteome</keyword>
<name>A0A367KN40_RHIST</name>
<accession>A0A367KN40</accession>
<dbReference type="PANTHER" id="PTHR15615:SF36">
    <property type="entry name" value="PHO85 CYCLIN-5"/>
    <property type="match status" value="1"/>
</dbReference>
<dbReference type="GO" id="GO:0016538">
    <property type="term" value="F:cyclin-dependent protein serine/threonine kinase regulator activity"/>
    <property type="evidence" value="ECO:0007669"/>
    <property type="project" value="TreeGrafter"/>
</dbReference>
<dbReference type="InterPro" id="IPR036915">
    <property type="entry name" value="Cyclin-like_sf"/>
</dbReference>
<dbReference type="SUPFAM" id="SSF47954">
    <property type="entry name" value="Cyclin-like"/>
    <property type="match status" value="1"/>
</dbReference>
<dbReference type="CDD" id="cd20557">
    <property type="entry name" value="CYCLIN_ScPCL1-like"/>
    <property type="match status" value="1"/>
</dbReference>
<reference evidence="1 2" key="1">
    <citation type="journal article" date="2018" name="G3 (Bethesda)">
        <title>Phylogenetic and Phylogenomic Definition of Rhizopus Species.</title>
        <authorList>
            <person name="Gryganskyi A.P."/>
            <person name="Golan J."/>
            <person name="Dolatabadi S."/>
            <person name="Mondo S."/>
            <person name="Robb S."/>
            <person name="Idnurm A."/>
            <person name="Muszewska A."/>
            <person name="Steczkiewicz K."/>
            <person name="Masonjones S."/>
            <person name="Liao H.L."/>
            <person name="Gajdeczka M.T."/>
            <person name="Anike F."/>
            <person name="Vuek A."/>
            <person name="Anishchenko I.M."/>
            <person name="Voigt K."/>
            <person name="de Hoog G.S."/>
            <person name="Smith M.E."/>
            <person name="Heitman J."/>
            <person name="Vilgalys R."/>
            <person name="Stajich J.E."/>
        </authorList>
    </citation>
    <scope>NUCLEOTIDE SEQUENCE [LARGE SCALE GENOMIC DNA]</scope>
    <source>
        <strain evidence="1 2">LSU 92-RS-03</strain>
    </source>
</reference>
<dbReference type="Gene3D" id="1.10.472.10">
    <property type="entry name" value="Cyclin-like"/>
    <property type="match status" value="1"/>
</dbReference>
<dbReference type="GO" id="GO:0000307">
    <property type="term" value="C:cyclin-dependent protein kinase holoenzyme complex"/>
    <property type="evidence" value="ECO:0007669"/>
    <property type="project" value="TreeGrafter"/>
</dbReference>
<dbReference type="Pfam" id="PF08613">
    <property type="entry name" value="Cyclin"/>
    <property type="match status" value="1"/>
</dbReference>
<organism evidence="1 2">
    <name type="scientific">Rhizopus stolonifer</name>
    <name type="common">Rhizopus nigricans</name>
    <dbReference type="NCBI Taxonomy" id="4846"/>
    <lineage>
        <taxon>Eukaryota</taxon>
        <taxon>Fungi</taxon>
        <taxon>Fungi incertae sedis</taxon>
        <taxon>Mucoromycota</taxon>
        <taxon>Mucoromycotina</taxon>
        <taxon>Mucoromycetes</taxon>
        <taxon>Mucorales</taxon>
        <taxon>Mucorineae</taxon>
        <taxon>Rhizopodaceae</taxon>
        <taxon>Rhizopus</taxon>
    </lineage>
</organism>
<dbReference type="InterPro" id="IPR013922">
    <property type="entry name" value="Cyclin_PHO80-like"/>
</dbReference>
<dbReference type="PANTHER" id="PTHR15615">
    <property type="match status" value="1"/>
</dbReference>
<dbReference type="STRING" id="4846.A0A367KN40"/>
<evidence type="ECO:0000313" key="2">
    <source>
        <dbReference type="Proteomes" id="UP000253551"/>
    </source>
</evidence>
<dbReference type="OrthoDB" id="286814at2759"/>
<comment type="caution">
    <text evidence="1">The sequence shown here is derived from an EMBL/GenBank/DDBJ whole genome shotgun (WGS) entry which is preliminary data.</text>
</comment>
<dbReference type="Proteomes" id="UP000253551">
    <property type="component" value="Unassembled WGS sequence"/>
</dbReference>
<dbReference type="GO" id="GO:0019901">
    <property type="term" value="F:protein kinase binding"/>
    <property type="evidence" value="ECO:0007669"/>
    <property type="project" value="InterPro"/>
</dbReference>
<proteinExistence type="predicted"/>
<dbReference type="EMBL" id="PJQM01000963">
    <property type="protein sequence ID" value="RCI03588.1"/>
    <property type="molecule type" value="Genomic_DNA"/>
</dbReference>
<dbReference type="AlphaFoldDB" id="A0A367KN40"/>
<gene>
    <name evidence="1" type="ORF">CU098_012692</name>
</gene>
<sequence length="268" mass="31352">MYALSNMLNRDYYHHQRLPSVTAIKRTPVINHYNRHAYVDALVDANAMAIESIWNTTMMNVVPLRNFIQEVLRRSRTTYSTLQTSLFYLFRIRPLIVKDLSQMHTREAHWEDAYVSCGRRMFLASLVIASKFVQDKTYRNSAWAKIAGLPVSEINAAERIFLDRIDYQLYISQPSFEQWYQILHLHIEAKTQDPLDLPDLIHSPLTPSSPDWSPIKPQPLLSLPSSIHSSPMKTPPVKYTQKRKFKEENHFSIGYHISHVRQSSKRTR</sequence>
<evidence type="ECO:0000313" key="1">
    <source>
        <dbReference type="EMBL" id="RCI03588.1"/>
    </source>
</evidence>